<proteinExistence type="predicted"/>
<dbReference type="CDD" id="cd02511">
    <property type="entry name" value="Beta4Glucosyltransferase"/>
    <property type="match status" value="1"/>
</dbReference>
<dbReference type="Gene3D" id="3.90.550.10">
    <property type="entry name" value="Spore Coat Polysaccharide Biosynthesis Protein SpsA, Chain A"/>
    <property type="match status" value="1"/>
</dbReference>
<dbReference type="OrthoDB" id="9815923at2"/>
<dbReference type="Proteomes" id="UP000282892">
    <property type="component" value="Chromosome"/>
</dbReference>
<dbReference type="PANTHER" id="PTHR43630">
    <property type="entry name" value="POLY-BETA-1,6-N-ACETYL-D-GLUCOSAMINE SYNTHASE"/>
    <property type="match status" value="1"/>
</dbReference>
<evidence type="ECO:0000313" key="2">
    <source>
        <dbReference type="EMBL" id="AZU64485.1"/>
    </source>
</evidence>
<dbReference type="InterPro" id="IPR001173">
    <property type="entry name" value="Glyco_trans_2-like"/>
</dbReference>
<dbReference type="EMBL" id="CP022572">
    <property type="protein sequence ID" value="AZU64485.1"/>
    <property type="molecule type" value="Genomic_DNA"/>
</dbReference>
<name>A0A3Q9R075_9BACI</name>
<reference evidence="2 3" key="1">
    <citation type="submission" date="2017-07" db="EMBL/GenBank/DDBJ databases">
        <title>The complete genome sequence of Bacillus mesonae strain H20-5, an efficient strain improving plant abiotic stress resistance.</title>
        <authorList>
            <person name="Kim S.Y."/>
            <person name="Song H."/>
            <person name="Sang M.K."/>
            <person name="Weon H.-Y."/>
            <person name="Song J."/>
        </authorList>
    </citation>
    <scope>NUCLEOTIDE SEQUENCE [LARGE SCALE GENOMIC DNA]</scope>
    <source>
        <strain evidence="2 3">H20-5</strain>
    </source>
</reference>
<protein>
    <submittedName>
        <fullName evidence="2">Glycosyltransferase</fullName>
    </submittedName>
</protein>
<dbReference type="RefSeq" id="WP_127489253.1">
    <property type="nucleotide sequence ID" value="NZ_CP022572.1"/>
</dbReference>
<evidence type="ECO:0000259" key="1">
    <source>
        <dbReference type="Pfam" id="PF00535"/>
    </source>
</evidence>
<dbReference type="InterPro" id="IPR029044">
    <property type="entry name" value="Nucleotide-diphossugar_trans"/>
</dbReference>
<dbReference type="GO" id="GO:0016740">
    <property type="term" value="F:transferase activity"/>
    <property type="evidence" value="ECO:0007669"/>
    <property type="project" value="UniProtKB-KW"/>
</dbReference>
<organism evidence="2 3">
    <name type="scientific">Neobacillus mesonae</name>
    <dbReference type="NCBI Taxonomy" id="1193713"/>
    <lineage>
        <taxon>Bacteria</taxon>
        <taxon>Bacillati</taxon>
        <taxon>Bacillota</taxon>
        <taxon>Bacilli</taxon>
        <taxon>Bacillales</taxon>
        <taxon>Bacillaceae</taxon>
        <taxon>Neobacillus</taxon>
    </lineage>
</organism>
<dbReference type="KEGG" id="nmk:CHR53_26460"/>
<feature type="domain" description="Glycosyltransferase 2-like" evidence="1">
    <location>
        <begin position="7"/>
        <end position="126"/>
    </location>
</feature>
<dbReference type="AlphaFoldDB" id="A0A3Q9R075"/>
<dbReference type="PANTHER" id="PTHR43630:SF2">
    <property type="entry name" value="GLYCOSYLTRANSFERASE"/>
    <property type="match status" value="1"/>
</dbReference>
<dbReference type="Pfam" id="PF00535">
    <property type="entry name" value="Glycos_transf_2"/>
    <property type="match status" value="1"/>
</dbReference>
<keyword evidence="2" id="KW-0808">Transferase</keyword>
<dbReference type="SUPFAM" id="SSF53448">
    <property type="entry name" value="Nucleotide-diphospho-sugar transferases"/>
    <property type="match status" value="1"/>
</dbReference>
<gene>
    <name evidence="2" type="ORF">CHR53_26460</name>
</gene>
<accession>A0A3Q9R075</accession>
<keyword evidence="3" id="KW-1185">Reference proteome</keyword>
<sequence length="280" mass="33001">MADLTTIILTYNEELNIEECIRSVKSISKRIIIIDSFSTDKTIEIAQDMGAEVIQNKFSNHAKQFKFGLGAANIQTQWVLRIDADERLTAESADEIEKLCEENKETDINGIIVRFEVNFLGRKLKHGGIYPFRKLLVFKFGYGDIEDRNMDEHIFLTEGKSLELKNDSLHHDFKDLSFWIEKHNKYSSKEVQDYIRSLSMIDDGKKLNQNARIKRILKYKVYYKIPMGVRAFSYFIYRYFIKLGFLDGKEGLIFAVLQAFWYRFLVDAKIYEFRKFTRVK</sequence>
<evidence type="ECO:0000313" key="3">
    <source>
        <dbReference type="Proteomes" id="UP000282892"/>
    </source>
</evidence>